<accession>S0F795</accession>
<sequence length="42" mass="4849">MFSCHILSVAEYDVPNIRLILKKESVSEKKMRCIVTSRPGRL</sequence>
<gene>
    <name evidence="1" type="ORF">BACCOPRO_01736</name>
</gene>
<reference evidence="1 2" key="1">
    <citation type="submission" date="2008-12" db="EMBL/GenBank/DDBJ databases">
        <authorList>
            <person name="Fulton L."/>
            <person name="Clifton S."/>
            <person name="Fulton B."/>
            <person name="Xu J."/>
            <person name="Minx P."/>
            <person name="Pepin K.H."/>
            <person name="Johnson M."/>
            <person name="Bhonagiri V."/>
            <person name="Nash W.E."/>
            <person name="Mardis E.R."/>
            <person name="Wilson R.K."/>
        </authorList>
    </citation>
    <scope>NUCLEOTIDE SEQUENCE [LARGE SCALE GENOMIC DNA]</scope>
    <source>
        <strain evidence="1 2">DSM 18228</strain>
    </source>
</reference>
<comment type="caution">
    <text evidence="1">The sequence shown here is derived from an EMBL/GenBank/DDBJ whole genome shotgun (WGS) entry which is preliminary data.</text>
</comment>
<evidence type="ECO:0000313" key="1">
    <source>
        <dbReference type="EMBL" id="EEF76238.1"/>
    </source>
</evidence>
<dbReference type="EMBL" id="ACBW01000123">
    <property type="protein sequence ID" value="EEF76238.1"/>
    <property type="molecule type" value="Genomic_DNA"/>
</dbReference>
<organism evidence="1 2">
    <name type="scientific">Phocaeicola coprophilus DSM 18228 = JCM 13818</name>
    <dbReference type="NCBI Taxonomy" id="547042"/>
    <lineage>
        <taxon>Bacteria</taxon>
        <taxon>Pseudomonadati</taxon>
        <taxon>Bacteroidota</taxon>
        <taxon>Bacteroidia</taxon>
        <taxon>Bacteroidales</taxon>
        <taxon>Bacteroidaceae</taxon>
        <taxon>Phocaeicola</taxon>
    </lineage>
</organism>
<proteinExistence type="predicted"/>
<dbReference type="Proteomes" id="UP000014073">
    <property type="component" value="Unassembled WGS sequence"/>
</dbReference>
<dbReference type="AlphaFoldDB" id="S0F795"/>
<protein>
    <submittedName>
        <fullName evidence="1">Uncharacterized protein</fullName>
    </submittedName>
</protein>
<evidence type="ECO:0000313" key="2">
    <source>
        <dbReference type="Proteomes" id="UP000014073"/>
    </source>
</evidence>
<name>S0F795_9BACT</name>
<keyword evidence="2" id="KW-1185">Reference proteome</keyword>
<dbReference type="HOGENOM" id="CLU_3247097_0_0_10"/>